<evidence type="ECO:0000259" key="1">
    <source>
        <dbReference type="Pfam" id="PF22215"/>
    </source>
</evidence>
<dbReference type="Ensembl" id="ENSPNYT00000031047.1">
    <property type="protein sequence ID" value="ENSPNYP00000030311.1"/>
    <property type="gene ID" value="ENSPNYG00000022840.1"/>
</dbReference>
<feature type="domain" description="Mixed lineage kinase" evidence="1">
    <location>
        <begin position="5"/>
        <end position="137"/>
    </location>
</feature>
<evidence type="ECO:0000313" key="2">
    <source>
        <dbReference type="Ensembl" id="ENSPNYP00000030311.1"/>
    </source>
</evidence>
<dbReference type="AlphaFoldDB" id="A0A3B4HA09"/>
<dbReference type="InterPro" id="IPR059179">
    <property type="entry name" value="MLKL-like_MCAfunc"/>
</dbReference>
<dbReference type="STRING" id="303518.ENSPNYP00000030311"/>
<proteinExistence type="predicted"/>
<dbReference type="InterPro" id="IPR054000">
    <property type="entry name" value="MLKL_N"/>
</dbReference>
<name>A0A3B4HA09_9CICH</name>
<dbReference type="InterPro" id="IPR036537">
    <property type="entry name" value="Adaptor_Cbl_N_dom_sf"/>
</dbReference>
<protein>
    <recommendedName>
        <fullName evidence="1">Mixed lineage kinase domain-containing protein</fullName>
    </recommendedName>
</protein>
<reference evidence="2" key="1">
    <citation type="submission" date="2023-09" db="UniProtKB">
        <authorList>
            <consortium name="Ensembl"/>
        </authorList>
    </citation>
    <scope>IDENTIFICATION</scope>
</reference>
<sequence length="295" mass="34371">MDTLEPIWSTFSGIYTLAENVKANKKRCQRISVRVKALEDVVKSITEFSPEVKKAVEELILTLESTQRLIEKYTAANLVERILKWGSHGEEFDTVSERLNDAYQALCLALQSEQSKMLYEVFRQRETEDEMDGKEDDTEMTKCEEKLNLSLETFKQSSLVKWDSSLESLSFLFTVNKPSFSSVAVRQIKPDELKYQHPKKPFKTTSFPLENNTHIHLYAVPSIFNKEVDTMKQFDSPNILRMFGICIQDENGERVNTEVHIFWSEHLYLNNTNTFHQLSRTWHRRNGLHSLLGHQ</sequence>
<dbReference type="Pfam" id="PF22215">
    <property type="entry name" value="MLKL_N"/>
    <property type="match status" value="1"/>
</dbReference>
<dbReference type="Gene3D" id="1.20.930.20">
    <property type="entry name" value="Adaptor protein Cbl, N-terminal domain"/>
    <property type="match status" value="1"/>
</dbReference>
<organism evidence="2">
    <name type="scientific">Pundamilia nyererei</name>
    <dbReference type="NCBI Taxonomy" id="303518"/>
    <lineage>
        <taxon>Eukaryota</taxon>
        <taxon>Metazoa</taxon>
        <taxon>Chordata</taxon>
        <taxon>Craniata</taxon>
        <taxon>Vertebrata</taxon>
        <taxon>Euteleostomi</taxon>
        <taxon>Actinopterygii</taxon>
        <taxon>Neopterygii</taxon>
        <taxon>Teleostei</taxon>
        <taxon>Neoteleostei</taxon>
        <taxon>Acanthomorphata</taxon>
        <taxon>Ovalentaria</taxon>
        <taxon>Cichlomorphae</taxon>
        <taxon>Cichliformes</taxon>
        <taxon>Cichlidae</taxon>
        <taxon>African cichlids</taxon>
        <taxon>Pseudocrenilabrinae</taxon>
        <taxon>Haplochromini</taxon>
        <taxon>Pundamilia</taxon>
    </lineage>
</organism>
<dbReference type="CDD" id="cd21037">
    <property type="entry name" value="MLKL_NTD"/>
    <property type="match status" value="1"/>
</dbReference>
<accession>A0A3B4HA09</accession>
<dbReference type="GeneTree" id="ENSGT00990000204976"/>
<dbReference type="GO" id="GO:0007166">
    <property type="term" value="P:cell surface receptor signaling pathway"/>
    <property type="evidence" value="ECO:0007669"/>
    <property type="project" value="InterPro"/>
</dbReference>
<dbReference type="Gene3D" id="3.30.200.20">
    <property type="entry name" value="Phosphorylase Kinase, domain 1"/>
    <property type="match status" value="1"/>
</dbReference>